<dbReference type="CDD" id="cd03784">
    <property type="entry name" value="GT1_Gtf-like"/>
    <property type="match status" value="1"/>
</dbReference>
<evidence type="ECO:0000256" key="2">
    <source>
        <dbReference type="ARBA" id="ARBA00009995"/>
    </source>
</evidence>
<keyword evidence="4 6" id="KW-0808">Transferase</keyword>
<organism evidence="8 9">
    <name type="scientific">Dovyalis caffra</name>
    <dbReference type="NCBI Taxonomy" id="77055"/>
    <lineage>
        <taxon>Eukaryota</taxon>
        <taxon>Viridiplantae</taxon>
        <taxon>Streptophyta</taxon>
        <taxon>Embryophyta</taxon>
        <taxon>Tracheophyta</taxon>
        <taxon>Spermatophyta</taxon>
        <taxon>Magnoliopsida</taxon>
        <taxon>eudicotyledons</taxon>
        <taxon>Gunneridae</taxon>
        <taxon>Pentapetalae</taxon>
        <taxon>rosids</taxon>
        <taxon>fabids</taxon>
        <taxon>Malpighiales</taxon>
        <taxon>Salicaceae</taxon>
        <taxon>Flacourtieae</taxon>
        <taxon>Dovyalis</taxon>
    </lineage>
</organism>
<dbReference type="Gene3D" id="3.40.50.2000">
    <property type="entry name" value="Glycogen Phosphorylase B"/>
    <property type="match status" value="2"/>
</dbReference>
<name>A0AAV1RE81_9ROSI</name>
<dbReference type="PANTHER" id="PTHR11926:SF774">
    <property type="entry name" value="UDP-GLYCOSYLTRANSFERASE 85A1-RELATED"/>
    <property type="match status" value="1"/>
</dbReference>
<reference evidence="8 9" key="1">
    <citation type="submission" date="2024-01" db="EMBL/GenBank/DDBJ databases">
        <authorList>
            <person name="Waweru B."/>
        </authorList>
    </citation>
    <scope>NUCLEOTIDE SEQUENCE [LARGE SCALE GENOMIC DNA]</scope>
</reference>
<evidence type="ECO:0000313" key="9">
    <source>
        <dbReference type="Proteomes" id="UP001314170"/>
    </source>
</evidence>
<proteinExistence type="inferred from homology"/>
<comment type="pathway">
    <text evidence="1">Pigment biosynthesis; anthocyanin biosynthesis.</text>
</comment>
<dbReference type="GO" id="GO:0080043">
    <property type="term" value="F:quercetin 3-O-glucosyltransferase activity"/>
    <property type="evidence" value="ECO:0007669"/>
    <property type="project" value="TreeGrafter"/>
</dbReference>
<dbReference type="SUPFAM" id="SSF53756">
    <property type="entry name" value="UDP-Glycosyltransferase/glycogen phosphorylase"/>
    <property type="match status" value="1"/>
</dbReference>
<dbReference type="PROSITE" id="PS00375">
    <property type="entry name" value="UDPGT"/>
    <property type="match status" value="1"/>
</dbReference>
<keyword evidence="9" id="KW-1185">Reference proteome</keyword>
<evidence type="ECO:0000256" key="1">
    <source>
        <dbReference type="ARBA" id="ARBA00004935"/>
    </source>
</evidence>
<sequence length="485" mass="54275">MAETHKKPHAIFIPYPLQGHVIPAVPLAIKLASQGFTITYINTEAIHHQTSKAEPNTEPDVFTKVRESGLDIRYKTVSDGLPVGFDRSLNHDQYMEALLHVLSAHVDEVVGQIVKSDDSVRCLIADTFFVWPSKIAKKFGLLYVSFWTEPALVFSLYYHMDLLRINGHFGCQDCREDSIDYIPGVKSIEPKDMTSYLQETDTTSVCHQIIFSAFNDTKNADFVLCNTVQELEAETLSALQAKMAFYAIGPIFPEGFTKSFVATSLWSESDCTQWLDKKPHGSVLYVSFGSYAHVTKENLEQIANGLSLSNVSFVWVLRPDIVSSDDAHPLPDGFEEEVADRAIIIPWCSQRAMLAHPAVGGFLTHCGWNSVLESIWCEVPLLCFPLLTDQFTNRKLVVDDWKIGINLSDRKLVTKEEVSSNINRLMSGKSGDELKNTITEAKKTLENALSPNGSSEKNMVQFIKDLKTKISEKTDEPNRSICNGK</sequence>
<comment type="caution">
    <text evidence="8">The sequence shown here is derived from an EMBL/GenBank/DDBJ whole genome shotgun (WGS) entry which is preliminary data.</text>
</comment>
<dbReference type="EMBL" id="CAWUPB010000913">
    <property type="protein sequence ID" value="CAK7332245.1"/>
    <property type="molecule type" value="Genomic_DNA"/>
</dbReference>
<evidence type="ECO:0000256" key="7">
    <source>
        <dbReference type="RuleBase" id="RU362057"/>
    </source>
</evidence>
<evidence type="ECO:0000256" key="6">
    <source>
        <dbReference type="RuleBase" id="RU003718"/>
    </source>
</evidence>
<comment type="similarity">
    <text evidence="2 6">Belongs to the UDP-glycosyltransferase family.</text>
</comment>
<evidence type="ECO:0000313" key="8">
    <source>
        <dbReference type="EMBL" id="CAK7332245.1"/>
    </source>
</evidence>
<evidence type="ECO:0000256" key="3">
    <source>
        <dbReference type="ARBA" id="ARBA00022676"/>
    </source>
</evidence>
<dbReference type="FunFam" id="3.40.50.2000:FF:000178">
    <property type="entry name" value="Glycosyltransferase"/>
    <property type="match status" value="1"/>
</dbReference>
<dbReference type="Proteomes" id="UP001314170">
    <property type="component" value="Unassembled WGS sequence"/>
</dbReference>
<protein>
    <recommendedName>
        <fullName evidence="7">Glycosyltransferase</fullName>
        <ecNumber evidence="7">2.4.1.-</ecNumber>
    </recommendedName>
</protein>
<dbReference type="GO" id="GO:0080044">
    <property type="term" value="F:quercetin 7-O-glucosyltransferase activity"/>
    <property type="evidence" value="ECO:0007669"/>
    <property type="project" value="TreeGrafter"/>
</dbReference>
<dbReference type="FunFam" id="3.40.50.2000:FF:000078">
    <property type="entry name" value="Glycosyltransferase"/>
    <property type="match status" value="1"/>
</dbReference>
<comment type="catalytic activity">
    <reaction evidence="5">
        <text>an anthocyanidin + UDP-alpha-D-glucose + H(+) = an anthocyanidin 3-O-beta-D-glucoside + UDP</text>
        <dbReference type="Rhea" id="RHEA:20093"/>
        <dbReference type="ChEBI" id="CHEBI:15378"/>
        <dbReference type="ChEBI" id="CHEBI:16307"/>
        <dbReference type="ChEBI" id="CHEBI:58223"/>
        <dbReference type="ChEBI" id="CHEBI:58885"/>
        <dbReference type="ChEBI" id="CHEBI:143576"/>
        <dbReference type="EC" id="2.4.1.115"/>
    </reaction>
</comment>
<dbReference type="GO" id="GO:0047213">
    <property type="term" value="F:anthocyanidin 3-O-glucosyltransferase activity"/>
    <property type="evidence" value="ECO:0007669"/>
    <property type="project" value="UniProtKB-EC"/>
</dbReference>
<gene>
    <name evidence="8" type="ORF">DCAF_LOCUS8883</name>
</gene>
<keyword evidence="3 6" id="KW-0328">Glycosyltransferase</keyword>
<dbReference type="AlphaFoldDB" id="A0AAV1RE81"/>
<accession>A0AAV1RE81</accession>
<dbReference type="InterPro" id="IPR002213">
    <property type="entry name" value="UDP_glucos_trans"/>
</dbReference>
<dbReference type="Pfam" id="PF00201">
    <property type="entry name" value="UDPGT"/>
    <property type="match status" value="1"/>
</dbReference>
<dbReference type="InterPro" id="IPR035595">
    <property type="entry name" value="UDP_glycos_trans_CS"/>
</dbReference>
<evidence type="ECO:0000256" key="4">
    <source>
        <dbReference type="ARBA" id="ARBA00022679"/>
    </source>
</evidence>
<evidence type="ECO:0000256" key="5">
    <source>
        <dbReference type="ARBA" id="ARBA00047606"/>
    </source>
</evidence>
<dbReference type="PANTHER" id="PTHR11926">
    <property type="entry name" value="GLUCOSYL/GLUCURONOSYL TRANSFERASES"/>
    <property type="match status" value="1"/>
</dbReference>
<dbReference type="EC" id="2.4.1.-" evidence="7"/>